<feature type="compositionally biased region" description="Low complexity" evidence="1">
    <location>
        <begin position="187"/>
        <end position="208"/>
    </location>
</feature>
<proteinExistence type="predicted"/>
<comment type="caution">
    <text evidence="2">The sequence shown here is derived from an EMBL/GenBank/DDBJ whole genome shotgun (WGS) entry which is preliminary data.</text>
</comment>
<reference evidence="2" key="1">
    <citation type="submission" date="2023-11" db="EMBL/GenBank/DDBJ databases">
        <authorList>
            <person name="Alioto T."/>
            <person name="Alioto T."/>
            <person name="Gomez Garrido J."/>
        </authorList>
    </citation>
    <scope>NUCLEOTIDE SEQUENCE</scope>
</reference>
<evidence type="ECO:0000256" key="1">
    <source>
        <dbReference type="SAM" id="MobiDB-lite"/>
    </source>
</evidence>
<dbReference type="AlphaFoldDB" id="A0AAI8YSS2"/>
<dbReference type="EMBL" id="CAVMBE010000005">
    <property type="protein sequence ID" value="CAK3829420.1"/>
    <property type="molecule type" value="Genomic_DNA"/>
</dbReference>
<sequence>MVDSRASRPMEDFFLIPTVNLSHLTPDNMSLDCPSPLGQQRDYFTHHSTLAAPSKSTPSVADLNRKSTMWSNGYASDEEVASPIDDDMSIRSGSSVSIGSIISLHDQPSDSCNKIEQRCNHAQAVRIQTVGKPKVVELPKLDLSYRRRPVRPATVYVHRSSRPVSAKQRESSDDVGSSRSSHDSQDDASNVSSPRSPASTAPSSISEEQSPEQPPKLPKLQLKRNTTIGRRHVDLLEAARSPTSVPSSPMFPRSVDQFRRQSTALSDRWCAPSSPKSPALRKMNKLSSVFDFRTSKTSNPSSGDLESVKEPEPFYVAAQQTPQLRLPPRRTSLQPKLIARGANEREPPITLPPFPEAADKPKQLELSRADSTRSIKRRPLARGRSSSSAVPVAEDFTGLRI</sequence>
<feature type="region of interest" description="Disordered" evidence="1">
    <location>
        <begin position="338"/>
        <end position="401"/>
    </location>
</feature>
<feature type="region of interest" description="Disordered" evidence="1">
    <location>
        <begin position="154"/>
        <end position="224"/>
    </location>
</feature>
<evidence type="ECO:0000313" key="2">
    <source>
        <dbReference type="EMBL" id="CAK3829420.1"/>
    </source>
</evidence>
<gene>
    <name evidence="2" type="ORF">LECACI_7A001315</name>
</gene>
<name>A0AAI8YSS2_9PEZI</name>
<feature type="compositionally biased region" description="Basic and acidic residues" evidence="1">
    <location>
        <begin position="357"/>
        <end position="373"/>
    </location>
</feature>
<evidence type="ECO:0000313" key="3">
    <source>
        <dbReference type="Proteomes" id="UP001296104"/>
    </source>
</evidence>
<dbReference type="Proteomes" id="UP001296104">
    <property type="component" value="Unassembled WGS sequence"/>
</dbReference>
<accession>A0AAI8YSS2</accession>
<keyword evidence="3" id="KW-1185">Reference proteome</keyword>
<organism evidence="2 3">
    <name type="scientific">Lecanosticta acicola</name>
    <dbReference type="NCBI Taxonomy" id="111012"/>
    <lineage>
        <taxon>Eukaryota</taxon>
        <taxon>Fungi</taxon>
        <taxon>Dikarya</taxon>
        <taxon>Ascomycota</taxon>
        <taxon>Pezizomycotina</taxon>
        <taxon>Dothideomycetes</taxon>
        <taxon>Dothideomycetidae</taxon>
        <taxon>Mycosphaerellales</taxon>
        <taxon>Mycosphaerellaceae</taxon>
        <taxon>Lecanosticta</taxon>
    </lineage>
</organism>
<protein>
    <submittedName>
        <fullName evidence="2">Uncharacterized protein</fullName>
    </submittedName>
</protein>